<protein>
    <submittedName>
        <fullName evidence="8">ABC-2 type transport system ATP-binding protein</fullName>
    </submittedName>
</protein>
<evidence type="ECO:0000256" key="6">
    <source>
        <dbReference type="SAM" id="MobiDB-lite"/>
    </source>
</evidence>
<evidence type="ECO:0000256" key="4">
    <source>
        <dbReference type="ARBA" id="ARBA00022741"/>
    </source>
</evidence>
<dbReference type="InterPro" id="IPR017871">
    <property type="entry name" value="ABC_transporter-like_CS"/>
</dbReference>
<dbReference type="GO" id="GO:0005524">
    <property type="term" value="F:ATP binding"/>
    <property type="evidence" value="ECO:0007669"/>
    <property type="project" value="UniProtKB-KW"/>
</dbReference>
<evidence type="ECO:0000313" key="8">
    <source>
        <dbReference type="EMBL" id="MDQ0531536.1"/>
    </source>
</evidence>
<dbReference type="Proteomes" id="UP001244552">
    <property type="component" value="Unassembled WGS sequence"/>
</dbReference>
<organism evidence="8 9">
    <name type="scientific">Azospirillum picis</name>
    <dbReference type="NCBI Taxonomy" id="488438"/>
    <lineage>
        <taxon>Bacteria</taxon>
        <taxon>Pseudomonadati</taxon>
        <taxon>Pseudomonadota</taxon>
        <taxon>Alphaproteobacteria</taxon>
        <taxon>Rhodospirillales</taxon>
        <taxon>Azospirillaceae</taxon>
        <taxon>Azospirillum</taxon>
    </lineage>
</organism>
<reference evidence="8 9" key="1">
    <citation type="submission" date="2023-07" db="EMBL/GenBank/DDBJ databases">
        <title>Genomic Encyclopedia of Type Strains, Phase IV (KMG-IV): sequencing the most valuable type-strain genomes for metagenomic binning, comparative biology and taxonomic classification.</title>
        <authorList>
            <person name="Goeker M."/>
        </authorList>
    </citation>
    <scope>NUCLEOTIDE SEQUENCE [LARGE SCALE GENOMIC DNA]</scope>
    <source>
        <strain evidence="8 9">DSM 19922</strain>
    </source>
</reference>
<keyword evidence="2" id="KW-0813">Transport</keyword>
<evidence type="ECO:0000256" key="2">
    <source>
        <dbReference type="ARBA" id="ARBA00022448"/>
    </source>
</evidence>
<dbReference type="PANTHER" id="PTHR42711:SF5">
    <property type="entry name" value="ABC TRANSPORTER ATP-BINDING PROTEIN NATA"/>
    <property type="match status" value="1"/>
</dbReference>
<keyword evidence="9" id="KW-1185">Reference proteome</keyword>
<dbReference type="InterPro" id="IPR003593">
    <property type="entry name" value="AAA+_ATPase"/>
</dbReference>
<dbReference type="PROSITE" id="PS00211">
    <property type="entry name" value="ABC_TRANSPORTER_1"/>
    <property type="match status" value="1"/>
</dbReference>
<comment type="similarity">
    <text evidence="1">Belongs to the ABC transporter superfamily.</text>
</comment>
<comment type="caution">
    <text evidence="8">The sequence shown here is derived from an EMBL/GenBank/DDBJ whole genome shotgun (WGS) entry which is preliminary data.</text>
</comment>
<dbReference type="Gene3D" id="3.40.50.300">
    <property type="entry name" value="P-loop containing nucleotide triphosphate hydrolases"/>
    <property type="match status" value="1"/>
</dbReference>
<evidence type="ECO:0000256" key="3">
    <source>
        <dbReference type="ARBA" id="ARBA00022458"/>
    </source>
</evidence>
<dbReference type="PANTHER" id="PTHR42711">
    <property type="entry name" value="ABC TRANSPORTER ATP-BINDING PROTEIN"/>
    <property type="match status" value="1"/>
</dbReference>
<dbReference type="InterPro" id="IPR050763">
    <property type="entry name" value="ABC_transporter_ATP-binding"/>
</dbReference>
<keyword evidence="4" id="KW-0547">Nucleotide-binding</keyword>
<evidence type="ECO:0000313" key="9">
    <source>
        <dbReference type="Proteomes" id="UP001244552"/>
    </source>
</evidence>
<proteinExistence type="inferred from homology"/>
<evidence type="ECO:0000256" key="1">
    <source>
        <dbReference type="ARBA" id="ARBA00005417"/>
    </source>
</evidence>
<dbReference type="SUPFAM" id="SSF52540">
    <property type="entry name" value="P-loop containing nucleoside triphosphate hydrolases"/>
    <property type="match status" value="1"/>
</dbReference>
<keyword evidence="3" id="KW-0536">Nodulation</keyword>
<dbReference type="SMART" id="SM00382">
    <property type="entry name" value="AAA"/>
    <property type="match status" value="1"/>
</dbReference>
<dbReference type="InterPro" id="IPR003439">
    <property type="entry name" value="ABC_transporter-like_ATP-bd"/>
</dbReference>
<dbReference type="InterPro" id="IPR027417">
    <property type="entry name" value="P-loop_NTPase"/>
</dbReference>
<keyword evidence="5 8" id="KW-0067">ATP-binding</keyword>
<feature type="region of interest" description="Disordered" evidence="6">
    <location>
        <begin position="1"/>
        <end position="23"/>
    </location>
</feature>
<gene>
    <name evidence="8" type="ORF">QO018_000368</name>
</gene>
<dbReference type="Pfam" id="PF00005">
    <property type="entry name" value="ABC_tran"/>
    <property type="match status" value="1"/>
</dbReference>
<dbReference type="EMBL" id="JAUSVU010000001">
    <property type="protein sequence ID" value="MDQ0531536.1"/>
    <property type="molecule type" value="Genomic_DNA"/>
</dbReference>
<name>A0ABU0MDM6_9PROT</name>
<dbReference type="PROSITE" id="PS50893">
    <property type="entry name" value="ABC_TRANSPORTER_2"/>
    <property type="match status" value="1"/>
</dbReference>
<feature type="domain" description="ABC transporter" evidence="7">
    <location>
        <begin position="28"/>
        <end position="262"/>
    </location>
</feature>
<accession>A0ABU0MDM6</accession>
<sequence length="283" mass="30512">MTHPTIAPPTMTARPSPDANPATVPPAIRVEGLTKRFPTPDRSSVTAVDGIGFTVPRGGVTGLLGGNGAGKTTTISMLLGLLLPTAGTVEILGVDMARHRHAVLPRMNFSSPYVELPHRLTVRENLTVYAHLYGLTCVKKRVRDLAEHLDLTRFLDRPSGGLSAGQKTRVALAKALLNEPELLLLDEPTASLDPDTADWIRTYLERYRTRTGATILLASHNMLEVERLCDGVLMMRQGRIVDRGAPAALLARYGRKTLEEVFLDIARADGDAVPAGEAADAAE</sequence>
<evidence type="ECO:0000259" key="7">
    <source>
        <dbReference type="PROSITE" id="PS50893"/>
    </source>
</evidence>
<evidence type="ECO:0000256" key="5">
    <source>
        <dbReference type="ARBA" id="ARBA00022840"/>
    </source>
</evidence>